<protein>
    <recommendedName>
        <fullName evidence="4">Transposase</fullName>
    </recommendedName>
</protein>
<name>A0ABD1MC32_9FABA</name>
<feature type="region of interest" description="Disordered" evidence="1">
    <location>
        <begin position="67"/>
        <end position="113"/>
    </location>
</feature>
<reference evidence="2 3" key="1">
    <citation type="submission" date="2024-08" db="EMBL/GenBank/DDBJ databases">
        <title>Insights into the chromosomal genome structure of Flemingia macrophylla.</title>
        <authorList>
            <person name="Ding Y."/>
            <person name="Zhao Y."/>
            <person name="Bi W."/>
            <person name="Wu M."/>
            <person name="Zhao G."/>
            <person name="Gong Y."/>
            <person name="Li W."/>
            <person name="Zhang P."/>
        </authorList>
    </citation>
    <scope>NUCLEOTIDE SEQUENCE [LARGE SCALE GENOMIC DNA]</scope>
    <source>
        <strain evidence="2">DYQJB</strain>
        <tissue evidence="2">Leaf</tissue>
    </source>
</reference>
<feature type="compositionally biased region" description="Basic and acidic residues" evidence="1">
    <location>
        <begin position="67"/>
        <end position="79"/>
    </location>
</feature>
<dbReference type="AlphaFoldDB" id="A0ABD1MC32"/>
<proteinExistence type="predicted"/>
<evidence type="ECO:0000256" key="1">
    <source>
        <dbReference type="SAM" id="MobiDB-lite"/>
    </source>
</evidence>
<evidence type="ECO:0000313" key="3">
    <source>
        <dbReference type="Proteomes" id="UP001603857"/>
    </source>
</evidence>
<dbReference type="EMBL" id="JBGMDY010000005">
    <property type="protein sequence ID" value="KAL2333355.1"/>
    <property type="molecule type" value="Genomic_DNA"/>
</dbReference>
<evidence type="ECO:0008006" key="4">
    <source>
        <dbReference type="Google" id="ProtNLM"/>
    </source>
</evidence>
<sequence>MCDLLKWGFEPNYKHWEYHGESLCDSSFDNDDDFEVDDNVLGGNSEGNDDAQTYFMLHDMHQSLNIDKDNELEELEKPTNSDTDTDDNEEEYQTDENDNNEDEDSDDTFHIDGANLEHTKEVILDIARRLYRSHRCRLHQHFKQFETIEMALEHKPHDLSTED</sequence>
<keyword evidence="3" id="KW-1185">Reference proteome</keyword>
<evidence type="ECO:0000313" key="2">
    <source>
        <dbReference type="EMBL" id="KAL2333355.1"/>
    </source>
</evidence>
<comment type="caution">
    <text evidence="2">The sequence shown here is derived from an EMBL/GenBank/DDBJ whole genome shotgun (WGS) entry which is preliminary data.</text>
</comment>
<dbReference type="Proteomes" id="UP001603857">
    <property type="component" value="Unassembled WGS sequence"/>
</dbReference>
<feature type="compositionally biased region" description="Acidic residues" evidence="1">
    <location>
        <begin position="83"/>
        <end position="106"/>
    </location>
</feature>
<gene>
    <name evidence="2" type="ORF">Fmac_014568</name>
</gene>
<accession>A0ABD1MC32</accession>
<organism evidence="2 3">
    <name type="scientific">Flemingia macrophylla</name>
    <dbReference type="NCBI Taxonomy" id="520843"/>
    <lineage>
        <taxon>Eukaryota</taxon>
        <taxon>Viridiplantae</taxon>
        <taxon>Streptophyta</taxon>
        <taxon>Embryophyta</taxon>
        <taxon>Tracheophyta</taxon>
        <taxon>Spermatophyta</taxon>
        <taxon>Magnoliopsida</taxon>
        <taxon>eudicotyledons</taxon>
        <taxon>Gunneridae</taxon>
        <taxon>Pentapetalae</taxon>
        <taxon>rosids</taxon>
        <taxon>fabids</taxon>
        <taxon>Fabales</taxon>
        <taxon>Fabaceae</taxon>
        <taxon>Papilionoideae</taxon>
        <taxon>50 kb inversion clade</taxon>
        <taxon>NPAAA clade</taxon>
        <taxon>indigoferoid/millettioid clade</taxon>
        <taxon>Phaseoleae</taxon>
        <taxon>Flemingia</taxon>
    </lineage>
</organism>